<organism evidence="1 2">
    <name type="scientific">Haemaphysalis longicornis</name>
    <name type="common">Bush tick</name>
    <dbReference type="NCBI Taxonomy" id="44386"/>
    <lineage>
        <taxon>Eukaryota</taxon>
        <taxon>Metazoa</taxon>
        <taxon>Ecdysozoa</taxon>
        <taxon>Arthropoda</taxon>
        <taxon>Chelicerata</taxon>
        <taxon>Arachnida</taxon>
        <taxon>Acari</taxon>
        <taxon>Parasitiformes</taxon>
        <taxon>Ixodida</taxon>
        <taxon>Ixodoidea</taxon>
        <taxon>Ixodidae</taxon>
        <taxon>Haemaphysalinae</taxon>
        <taxon>Haemaphysalis</taxon>
    </lineage>
</organism>
<keyword evidence="2" id="KW-1185">Reference proteome</keyword>
<dbReference type="VEuPathDB" id="VectorBase:HLOH_048148"/>
<accession>A0A9J6GYQ6</accession>
<sequence>MCAQDFRKADSRQRLAIACLTYFECAESKITYVGKPSKKMPRATTYSEAPPDPKAGINITTSKVAEFTAMSTAGVLIGLGTFFIFTRILTIANITNTFEAMISVAPPLARNVTEPVTTNAMDMPDLQAMAITGSEESADIKENTVGICFFREAAKRTRLLLKEAALIVPNVQRQTMLGIRYRPGGPQVCRAKVTAVASEDVKASLSRATNTGQKGHTKSLHYFRRCRVTIKGKVAQ</sequence>
<protein>
    <submittedName>
        <fullName evidence="1">Uncharacterized protein</fullName>
    </submittedName>
</protein>
<gene>
    <name evidence="1" type="ORF">HPB48_018802</name>
</gene>
<evidence type="ECO:0000313" key="2">
    <source>
        <dbReference type="Proteomes" id="UP000821853"/>
    </source>
</evidence>
<dbReference type="AlphaFoldDB" id="A0A9J6GYQ6"/>
<name>A0A9J6GYQ6_HAELO</name>
<dbReference type="Proteomes" id="UP000821853">
    <property type="component" value="Chromosome 8"/>
</dbReference>
<proteinExistence type="predicted"/>
<comment type="caution">
    <text evidence="1">The sequence shown here is derived from an EMBL/GenBank/DDBJ whole genome shotgun (WGS) entry which is preliminary data.</text>
</comment>
<dbReference type="EMBL" id="JABSTR010000010">
    <property type="protein sequence ID" value="KAH9380605.1"/>
    <property type="molecule type" value="Genomic_DNA"/>
</dbReference>
<evidence type="ECO:0000313" key="1">
    <source>
        <dbReference type="EMBL" id="KAH9380605.1"/>
    </source>
</evidence>
<reference evidence="1 2" key="1">
    <citation type="journal article" date="2020" name="Cell">
        <title>Large-Scale Comparative Analyses of Tick Genomes Elucidate Their Genetic Diversity and Vector Capacities.</title>
        <authorList>
            <consortium name="Tick Genome and Microbiome Consortium (TIGMIC)"/>
            <person name="Jia N."/>
            <person name="Wang J."/>
            <person name="Shi W."/>
            <person name="Du L."/>
            <person name="Sun Y."/>
            <person name="Zhan W."/>
            <person name="Jiang J.F."/>
            <person name="Wang Q."/>
            <person name="Zhang B."/>
            <person name="Ji P."/>
            <person name="Bell-Sakyi L."/>
            <person name="Cui X.M."/>
            <person name="Yuan T.T."/>
            <person name="Jiang B.G."/>
            <person name="Yang W.F."/>
            <person name="Lam T.T."/>
            <person name="Chang Q.C."/>
            <person name="Ding S.J."/>
            <person name="Wang X.J."/>
            <person name="Zhu J.G."/>
            <person name="Ruan X.D."/>
            <person name="Zhao L."/>
            <person name="Wei J.T."/>
            <person name="Ye R.Z."/>
            <person name="Que T.C."/>
            <person name="Du C.H."/>
            <person name="Zhou Y.H."/>
            <person name="Cheng J.X."/>
            <person name="Dai P.F."/>
            <person name="Guo W.B."/>
            <person name="Han X.H."/>
            <person name="Huang E.J."/>
            <person name="Li L.F."/>
            <person name="Wei W."/>
            <person name="Gao Y.C."/>
            <person name="Liu J.Z."/>
            <person name="Shao H.Z."/>
            <person name="Wang X."/>
            <person name="Wang C.C."/>
            <person name="Yang T.C."/>
            <person name="Huo Q.B."/>
            <person name="Li W."/>
            <person name="Chen H.Y."/>
            <person name="Chen S.E."/>
            <person name="Zhou L.G."/>
            <person name="Ni X.B."/>
            <person name="Tian J.H."/>
            <person name="Sheng Y."/>
            <person name="Liu T."/>
            <person name="Pan Y.S."/>
            <person name="Xia L.Y."/>
            <person name="Li J."/>
            <person name="Zhao F."/>
            <person name="Cao W.C."/>
        </authorList>
    </citation>
    <scope>NUCLEOTIDE SEQUENCE [LARGE SCALE GENOMIC DNA]</scope>
    <source>
        <strain evidence="1">HaeL-2018</strain>
    </source>
</reference>